<evidence type="ECO:0000313" key="2">
    <source>
        <dbReference type="Proteomes" id="UP000041601"/>
    </source>
</evidence>
<reference evidence="1 2" key="1">
    <citation type="submission" date="2015-03" db="EMBL/GenBank/DDBJ databases">
        <authorList>
            <consortium name="Pathogen Informatics"/>
            <person name="Murphy D."/>
        </authorList>
    </citation>
    <scope>NUCLEOTIDE SEQUENCE [LARGE SCALE GENOMIC DNA]</scope>
    <source>
        <strain evidence="1 2">IP05342</strain>
    </source>
</reference>
<sequence>MADQSDARNLITSKVAAVIYPNGTSQPSIVGVDVKIYPGWPVPNVLEKDLRAGGLHISVYPLPTERKIGTQIGRPYRVVTPGTPTISGVVSETTVTLSGSINTPQNVYLLVNKVGHQYAIQSGDTLTTIATALAMMISGATSTGPVITIAGASEITFRAGGVGTAVRELKRQEKDFQITVWSPNPTLRDVIGSALDSALAETSNVSFADGSPGIFLYSRSFDSDSTEKYLLYRRDIIYSINFATTQTSTAPVVIAPVMNTNGLNQQI</sequence>
<comment type="caution">
    <text evidence="1">The sequence shown here is derived from an EMBL/GenBank/DDBJ whole genome shotgun (WGS) entry which is preliminary data.</text>
</comment>
<dbReference type="RefSeq" id="WP_050156784.1">
    <property type="nucleotide sequence ID" value="NZ_CPXJ01000061.1"/>
</dbReference>
<keyword evidence="2" id="KW-1185">Reference proteome</keyword>
<evidence type="ECO:0008006" key="3">
    <source>
        <dbReference type="Google" id="ProtNLM"/>
    </source>
</evidence>
<proteinExistence type="predicted"/>
<dbReference type="EMBL" id="CPXJ01000061">
    <property type="protein sequence ID" value="CNE48750.1"/>
    <property type="molecule type" value="Genomic_DNA"/>
</dbReference>
<organism evidence="1 2">
    <name type="scientific">Yersinia enterocolitica</name>
    <dbReference type="NCBI Taxonomy" id="630"/>
    <lineage>
        <taxon>Bacteria</taxon>
        <taxon>Pseudomonadati</taxon>
        <taxon>Pseudomonadota</taxon>
        <taxon>Gammaproteobacteria</taxon>
        <taxon>Enterobacterales</taxon>
        <taxon>Yersiniaceae</taxon>
        <taxon>Yersinia</taxon>
    </lineage>
</organism>
<name>A0ABM9S8Z5_YEREN</name>
<dbReference type="Proteomes" id="UP000041601">
    <property type="component" value="Unassembled WGS sequence"/>
</dbReference>
<gene>
    <name evidence="1" type="ORF">ERS137959_03911</name>
</gene>
<evidence type="ECO:0000313" key="1">
    <source>
        <dbReference type="EMBL" id="CNE48750.1"/>
    </source>
</evidence>
<protein>
    <recommendedName>
        <fullName evidence="3">Bacteriophage protein</fullName>
    </recommendedName>
</protein>
<accession>A0ABM9S8Z5</accession>